<keyword evidence="2" id="KW-1133">Transmembrane helix</keyword>
<dbReference type="Proteomes" id="UP001341281">
    <property type="component" value="Chromosome 01"/>
</dbReference>
<protein>
    <submittedName>
        <fullName evidence="3">Uncharacterized protein</fullName>
    </submittedName>
</protein>
<sequence length="580" mass="65726">MEKRKRVLELRDRLDRTLALPDLAEESSLRALVKKQILASSLSGCSDQGDIDLIAETRAKEVSEFLEMLNTSKDRGSSNVRGVQQKEWKVKQDTDQLRVMYREGPEGTPFHTLLAEGFADGPIDVCTCVSWESALYKKWFPQYNLPTFRVDQSGCLKKVRIGEEICMVRLVADYLFVAFYLYFKLIVIAANLFIRYLEERVKVPWPVSEREALLHYFELEYLKEDMVIVIMKTISDLDSINMRTHGFSRDGIPEAGDTVRIDVFGGFVLQRITKERSFFRAIANMDIKLDFVPPWLINFISRQLIGSGHKLYQKAVSTVATCDEDYRKALRAPLYVRIREYQDYDKAKVATTEENATEVPPDNPTAQNHWAVTNMTSNSEIVEEESKQNTSFKVDNLPTSPPCEPAEQAQQIKHKPFVSPEVEHALGILDTAIAVLRGNKTANITTLQNLLSYDATLEERTAGSRSSQTNIFNADNLMNGRPATTPPQDSREIRQAYSLPSDKINERAQDAIDKDSLKNSSASTVTKTMSMTLRNSIRVHGEESLDTNGFHQNGFGSNKEPNHVRKAKRWPCCFTPTTVG</sequence>
<evidence type="ECO:0000313" key="3">
    <source>
        <dbReference type="EMBL" id="WVZ51064.1"/>
    </source>
</evidence>
<name>A0AAQ3PQZ2_PASNO</name>
<keyword evidence="4" id="KW-1185">Reference proteome</keyword>
<organism evidence="3 4">
    <name type="scientific">Paspalum notatum var. saurae</name>
    <dbReference type="NCBI Taxonomy" id="547442"/>
    <lineage>
        <taxon>Eukaryota</taxon>
        <taxon>Viridiplantae</taxon>
        <taxon>Streptophyta</taxon>
        <taxon>Embryophyta</taxon>
        <taxon>Tracheophyta</taxon>
        <taxon>Spermatophyta</taxon>
        <taxon>Magnoliopsida</taxon>
        <taxon>Liliopsida</taxon>
        <taxon>Poales</taxon>
        <taxon>Poaceae</taxon>
        <taxon>PACMAD clade</taxon>
        <taxon>Panicoideae</taxon>
        <taxon>Andropogonodae</taxon>
        <taxon>Paspaleae</taxon>
        <taxon>Paspalinae</taxon>
        <taxon>Paspalum</taxon>
    </lineage>
</organism>
<feature type="transmembrane region" description="Helical" evidence="2">
    <location>
        <begin position="174"/>
        <end position="194"/>
    </location>
</feature>
<gene>
    <name evidence="3" type="ORF">U9M48_002250</name>
</gene>
<dbReference type="InterPro" id="IPR023393">
    <property type="entry name" value="START-like_dom_sf"/>
</dbReference>
<dbReference type="SUPFAM" id="SSF55961">
    <property type="entry name" value="Bet v1-like"/>
    <property type="match status" value="1"/>
</dbReference>
<accession>A0AAQ3PQZ2</accession>
<evidence type="ECO:0000256" key="2">
    <source>
        <dbReference type="SAM" id="Phobius"/>
    </source>
</evidence>
<dbReference type="EMBL" id="CP144745">
    <property type="protein sequence ID" value="WVZ51064.1"/>
    <property type="molecule type" value="Genomic_DNA"/>
</dbReference>
<keyword evidence="2" id="KW-0812">Transmembrane</keyword>
<dbReference type="Gene3D" id="3.30.530.20">
    <property type="match status" value="1"/>
</dbReference>
<comment type="subcellular location">
    <subcellularLocation>
        <location evidence="1">Nucleus</location>
    </subcellularLocation>
</comment>
<dbReference type="PANTHER" id="PTHR34560:SF1">
    <property type="entry name" value="START DOMAIN-CONTAINING PROTEIN"/>
    <property type="match status" value="1"/>
</dbReference>
<dbReference type="PANTHER" id="PTHR34560">
    <property type="entry name" value="POLYKETIDE CYCLASE/DEHYDRASE/LIPID TRANSPORT SUPERFAMILY PROTEIN"/>
    <property type="match status" value="1"/>
</dbReference>
<proteinExistence type="predicted"/>
<evidence type="ECO:0000256" key="1">
    <source>
        <dbReference type="ARBA" id="ARBA00004123"/>
    </source>
</evidence>
<dbReference type="GO" id="GO:0005634">
    <property type="term" value="C:nucleus"/>
    <property type="evidence" value="ECO:0007669"/>
    <property type="project" value="UniProtKB-SubCell"/>
</dbReference>
<evidence type="ECO:0000313" key="4">
    <source>
        <dbReference type="Proteomes" id="UP001341281"/>
    </source>
</evidence>
<keyword evidence="2" id="KW-0472">Membrane</keyword>
<dbReference type="AlphaFoldDB" id="A0AAQ3PQZ2"/>
<reference evidence="3 4" key="1">
    <citation type="submission" date="2024-02" db="EMBL/GenBank/DDBJ databases">
        <title>High-quality chromosome-scale genome assembly of Pensacola bahiagrass (Paspalum notatum Flugge var. saurae).</title>
        <authorList>
            <person name="Vega J.M."/>
            <person name="Podio M."/>
            <person name="Orjuela J."/>
            <person name="Siena L.A."/>
            <person name="Pessino S.C."/>
            <person name="Combes M.C."/>
            <person name="Mariac C."/>
            <person name="Albertini E."/>
            <person name="Pupilli F."/>
            <person name="Ortiz J.P.A."/>
            <person name="Leblanc O."/>
        </authorList>
    </citation>
    <scope>NUCLEOTIDE SEQUENCE [LARGE SCALE GENOMIC DNA]</scope>
    <source>
        <strain evidence="3">R1</strain>
        <tissue evidence="3">Leaf</tissue>
    </source>
</reference>